<evidence type="ECO:0000256" key="1">
    <source>
        <dbReference type="ARBA" id="ARBA00010790"/>
    </source>
</evidence>
<name>A0A1L9SU27_9EURO</name>
<feature type="binding site" evidence="3">
    <location>
        <begin position="496"/>
        <end position="497"/>
    </location>
    <ligand>
        <name>FAD</name>
        <dbReference type="ChEBI" id="CHEBI:57692"/>
    </ligand>
</feature>
<dbReference type="PANTHER" id="PTHR11552">
    <property type="entry name" value="GLUCOSE-METHANOL-CHOLINE GMC OXIDOREDUCTASE"/>
    <property type="match status" value="1"/>
</dbReference>
<dbReference type="GO" id="GO:0016614">
    <property type="term" value="F:oxidoreductase activity, acting on CH-OH group of donors"/>
    <property type="evidence" value="ECO:0007669"/>
    <property type="project" value="InterPro"/>
</dbReference>
<dbReference type="OrthoDB" id="269227at2759"/>
<protein>
    <recommendedName>
        <fullName evidence="6">Glucose-methanol-choline oxidoreductase N-terminal domain-containing protein</fullName>
    </recommendedName>
</protein>
<dbReference type="PIRSF" id="PIRSF000137">
    <property type="entry name" value="Alcohol_oxidase"/>
    <property type="match status" value="1"/>
</dbReference>
<proteinExistence type="inferred from homology"/>
<accession>A0A1L9SU27</accession>
<feature type="active site" description="Proton donor" evidence="2">
    <location>
        <position position="497"/>
    </location>
</feature>
<feature type="domain" description="Glucose-methanol-choline oxidoreductase N-terminal" evidence="6">
    <location>
        <begin position="83"/>
        <end position="106"/>
    </location>
</feature>
<feature type="disulfide bond" evidence="4">
    <location>
        <begin position="449"/>
        <end position="488"/>
    </location>
</feature>
<feature type="active site" description="Proton acceptor" evidence="2">
    <location>
        <position position="541"/>
    </location>
</feature>
<dbReference type="Gene3D" id="3.50.50.60">
    <property type="entry name" value="FAD/NAD(P)-binding domain"/>
    <property type="match status" value="1"/>
</dbReference>
<feature type="binding site" evidence="3">
    <location>
        <position position="230"/>
    </location>
    <ligand>
        <name>FAD</name>
        <dbReference type="ChEBI" id="CHEBI:57692"/>
    </ligand>
</feature>
<evidence type="ECO:0000256" key="4">
    <source>
        <dbReference type="PIRSR" id="PIRSR000137-3"/>
    </source>
</evidence>
<dbReference type="RefSeq" id="XP_022585235.1">
    <property type="nucleotide sequence ID" value="XM_022721119.1"/>
</dbReference>
<dbReference type="InterPro" id="IPR036188">
    <property type="entry name" value="FAD/NAD-bd_sf"/>
</dbReference>
<keyword evidence="8" id="KW-1185">Reference proteome</keyword>
<comment type="cofactor">
    <cofactor evidence="3">
        <name>FAD</name>
        <dbReference type="ChEBI" id="CHEBI:57692"/>
    </cofactor>
</comment>
<evidence type="ECO:0000313" key="7">
    <source>
        <dbReference type="EMBL" id="OJJ50725.1"/>
    </source>
</evidence>
<dbReference type="STRING" id="1073090.A0A1L9SU27"/>
<dbReference type="GO" id="GO:0050660">
    <property type="term" value="F:flavin adenine dinucleotide binding"/>
    <property type="evidence" value="ECO:0007669"/>
    <property type="project" value="InterPro"/>
</dbReference>
<sequence length="565" mass="62519">MSSQWDFIIVGSGPAGCAVAAGLAHTSKKPKVLLLEAGGRNQEDSLRVDGQRWTTFHNPELNWGYKTVPQQHCNNRELEYHRGRMLGGSSAINFSAYTRGPREDYDRWAEKVGDETFRWEQMLQRFKRLESFHGEFQHEEYYKYASPSPSDHGSHGPLHVGYAREWENDLPLIMDGLIAAGLERNLDLNSGNPLGIGLASNTAYQGRRSTAADLLLDAPDNLTVLAQAAVQRVILEGKKVIGVESGEHRYYAAKEVVLCAGTLDNPRILMHSGIGPRDELARFRIPVRHDLPAVGKGLRDHPAFAITLERKAGTNDRNAFFKNPDAMAEAQEQWDMDRTGPWARHSCQLVMGFLKMDDRLLGSSEFASLPADVQEFLQRPTVPHWELIANAPLPQFAPGLITDFGSVTLLAIFMNEQSVGEVRLQSSDPNVPLLFDPHFLEHPYDRKGCVDMVRELLALVRHEAIAKDTLSTLVGPASDSEADILEFCRATATSVWHMTGTVVMGAAGDPKAGVDSHFRVLGLEALRVADMSVVPILPNNHTQSTAYVTGMTCADVMIEEYGLDV</sequence>
<evidence type="ECO:0000256" key="2">
    <source>
        <dbReference type="PIRSR" id="PIRSR000137-1"/>
    </source>
</evidence>
<dbReference type="InterPro" id="IPR012132">
    <property type="entry name" value="GMC_OxRdtase"/>
</dbReference>
<evidence type="ECO:0000313" key="8">
    <source>
        <dbReference type="Proteomes" id="UP000184188"/>
    </source>
</evidence>
<dbReference type="GeneID" id="34607584"/>
<organism evidence="7 8">
    <name type="scientific">Penicilliopsis zonata CBS 506.65</name>
    <dbReference type="NCBI Taxonomy" id="1073090"/>
    <lineage>
        <taxon>Eukaryota</taxon>
        <taxon>Fungi</taxon>
        <taxon>Dikarya</taxon>
        <taxon>Ascomycota</taxon>
        <taxon>Pezizomycotina</taxon>
        <taxon>Eurotiomycetes</taxon>
        <taxon>Eurotiomycetidae</taxon>
        <taxon>Eurotiales</taxon>
        <taxon>Aspergillaceae</taxon>
        <taxon>Penicilliopsis</taxon>
    </lineage>
</organism>
<dbReference type="InterPro" id="IPR000172">
    <property type="entry name" value="GMC_OxRdtase_N"/>
</dbReference>
<dbReference type="Gene3D" id="3.30.560.10">
    <property type="entry name" value="Glucose Oxidase, domain 3"/>
    <property type="match status" value="1"/>
</dbReference>
<dbReference type="PANTHER" id="PTHR11552:SF134">
    <property type="entry name" value="GLUCOSE-METHANOL-CHOLINE OXIDOREDUCTASE N-TERMINAL DOMAIN-CONTAINING PROTEIN"/>
    <property type="match status" value="1"/>
</dbReference>
<evidence type="ECO:0000256" key="3">
    <source>
        <dbReference type="PIRSR" id="PIRSR000137-2"/>
    </source>
</evidence>
<dbReference type="PROSITE" id="PS00623">
    <property type="entry name" value="GMC_OXRED_1"/>
    <property type="match status" value="1"/>
</dbReference>
<comment type="similarity">
    <text evidence="1 5">Belongs to the GMC oxidoreductase family.</text>
</comment>
<dbReference type="SUPFAM" id="SSF54373">
    <property type="entry name" value="FAD-linked reductases, C-terminal domain"/>
    <property type="match status" value="1"/>
</dbReference>
<dbReference type="EMBL" id="KV878336">
    <property type="protein sequence ID" value="OJJ50725.1"/>
    <property type="molecule type" value="Genomic_DNA"/>
</dbReference>
<reference evidence="8" key="1">
    <citation type="journal article" date="2017" name="Genome Biol.">
        <title>Comparative genomics reveals high biological diversity and specific adaptations in the industrially and medically important fungal genus Aspergillus.</title>
        <authorList>
            <person name="de Vries R.P."/>
            <person name="Riley R."/>
            <person name="Wiebenga A."/>
            <person name="Aguilar-Osorio G."/>
            <person name="Amillis S."/>
            <person name="Uchima C.A."/>
            <person name="Anderluh G."/>
            <person name="Asadollahi M."/>
            <person name="Askin M."/>
            <person name="Barry K."/>
            <person name="Battaglia E."/>
            <person name="Bayram O."/>
            <person name="Benocci T."/>
            <person name="Braus-Stromeyer S.A."/>
            <person name="Caldana C."/>
            <person name="Canovas D."/>
            <person name="Cerqueira G.C."/>
            <person name="Chen F."/>
            <person name="Chen W."/>
            <person name="Choi C."/>
            <person name="Clum A."/>
            <person name="Dos Santos R.A."/>
            <person name="Damasio A.R."/>
            <person name="Diallinas G."/>
            <person name="Emri T."/>
            <person name="Fekete E."/>
            <person name="Flipphi M."/>
            <person name="Freyberg S."/>
            <person name="Gallo A."/>
            <person name="Gournas C."/>
            <person name="Habgood R."/>
            <person name="Hainaut M."/>
            <person name="Harispe M.L."/>
            <person name="Henrissat B."/>
            <person name="Hilden K.S."/>
            <person name="Hope R."/>
            <person name="Hossain A."/>
            <person name="Karabika E."/>
            <person name="Karaffa L."/>
            <person name="Karanyi Z."/>
            <person name="Krasevec N."/>
            <person name="Kuo A."/>
            <person name="Kusch H."/>
            <person name="LaButti K."/>
            <person name="Lagendijk E.L."/>
            <person name="Lapidus A."/>
            <person name="Levasseur A."/>
            <person name="Lindquist E."/>
            <person name="Lipzen A."/>
            <person name="Logrieco A.F."/>
            <person name="MacCabe A."/>
            <person name="Maekelae M.R."/>
            <person name="Malavazi I."/>
            <person name="Melin P."/>
            <person name="Meyer V."/>
            <person name="Mielnichuk N."/>
            <person name="Miskei M."/>
            <person name="Molnar A.P."/>
            <person name="Mule G."/>
            <person name="Ngan C.Y."/>
            <person name="Orejas M."/>
            <person name="Orosz E."/>
            <person name="Ouedraogo J.P."/>
            <person name="Overkamp K.M."/>
            <person name="Park H.-S."/>
            <person name="Perrone G."/>
            <person name="Piumi F."/>
            <person name="Punt P.J."/>
            <person name="Ram A.F."/>
            <person name="Ramon A."/>
            <person name="Rauscher S."/>
            <person name="Record E."/>
            <person name="Riano-Pachon D.M."/>
            <person name="Robert V."/>
            <person name="Roehrig J."/>
            <person name="Ruller R."/>
            <person name="Salamov A."/>
            <person name="Salih N.S."/>
            <person name="Samson R.A."/>
            <person name="Sandor E."/>
            <person name="Sanguinetti M."/>
            <person name="Schuetze T."/>
            <person name="Sepcic K."/>
            <person name="Shelest E."/>
            <person name="Sherlock G."/>
            <person name="Sophianopoulou V."/>
            <person name="Squina F.M."/>
            <person name="Sun H."/>
            <person name="Susca A."/>
            <person name="Todd R.B."/>
            <person name="Tsang A."/>
            <person name="Unkles S.E."/>
            <person name="van de Wiele N."/>
            <person name="van Rossen-Uffink D."/>
            <person name="Oliveira J.V."/>
            <person name="Vesth T.C."/>
            <person name="Visser J."/>
            <person name="Yu J.-H."/>
            <person name="Zhou M."/>
            <person name="Andersen M.R."/>
            <person name="Archer D.B."/>
            <person name="Baker S.E."/>
            <person name="Benoit I."/>
            <person name="Brakhage A.A."/>
            <person name="Braus G.H."/>
            <person name="Fischer R."/>
            <person name="Frisvad J.C."/>
            <person name="Goldman G.H."/>
            <person name="Houbraken J."/>
            <person name="Oakley B."/>
            <person name="Pocsi I."/>
            <person name="Scazzocchio C."/>
            <person name="Seiboth B."/>
            <person name="vanKuyk P.A."/>
            <person name="Wortman J."/>
            <person name="Dyer P.S."/>
            <person name="Grigoriev I.V."/>
        </authorList>
    </citation>
    <scope>NUCLEOTIDE SEQUENCE [LARGE SCALE GENOMIC DNA]</scope>
    <source>
        <strain evidence="8">CBS 506.65</strain>
    </source>
</reference>
<dbReference type="VEuPathDB" id="FungiDB:ASPZODRAFT_11580"/>
<dbReference type="Proteomes" id="UP000184188">
    <property type="component" value="Unassembled WGS sequence"/>
</dbReference>
<dbReference type="Pfam" id="PF05199">
    <property type="entry name" value="GMC_oxred_C"/>
    <property type="match status" value="1"/>
</dbReference>
<keyword evidence="4" id="KW-1015">Disulfide bond</keyword>
<keyword evidence="5" id="KW-0285">Flavoprotein</keyword>
<dbReference type="AlphaFoldDB" id="A0A1L9SU27"/>
<dbReference type="SUPFAM" id="SSF51905">
    <property type="entry name" value="FAD/NAD(P)-binding domain"/>
    <property type="match status" value="1"/>
</dbReference>
<dbReference type="InterPro" id="IPR007867">
    <property type="entry name" value="GMC_OxRtase_C"/>
</dbReference>
<evidence type="ECO:0000256" key="5">
    <source>
        <dbReference type="RuleBase" id="RU003968"/>
    </source>
</evidence>
<keyword evidence="3 5" id="KW-0274">FAD</keyword>
<evidence type="ECO:0000259" key="6">
    <source>
        <dbReference type="PROSITE" id="PS00623"/>
    </source>
</evidence>
<gene>
    <name evidence="7" type="ORF">ASPZODRAFT_11580</name>
</gene>
<dbReference type="Pfam" id="PF00732">
    <property type="entry name" value="GMC_oxred_N"/>
    <property type="match status" value="1"/>
</dbReference>